<keyword evidence="2" id="KW-1133">Transmembrane helix</keyword>
<feature type="transmembrane region" description="Helical" evidence="2">
    <location>
        <begin position="40"/>
        <end position="62"/>
    </location>
</feature>
<feature type="region of interest" description="Disordered" evidence="1">
    <location>
        <begin position="71"/>
        <end position="90"/>
    </location>
</feature>
<feature type="region of interest" description="Disordered" evidence="1">
    <location>
        <begin position="1"/>
        <end position="31"/>
    </location>
</feature>
<reference evidence="3 4" key="1">
    <citation type="submission" date="2021-01" db="EMBL/GenBank/DDBJ databases">
        <title>Whole genome shotgun sequence of Actinoplanes deccanensis NBRC 13994.</title>
        <authorList>
            <person name="Komaki H."/>
            <person name="Tamura T."/>
        </authorList>
    </citation>
    <scope>NUCLEOTIDE SEQUENCE [LARGE SCALE GENOMIC DNA]</scope>
    <source>
        <strain evidence="3 4">NBRC 13994</strain>
    </source>
</reference>
<protein>
    <submittedName>
        <fullName evidence="3">Uncharacterized protein</fullName>
    </submittedName>
</protein>
<keyword evidence="4" id="KW-1185">Reference proteome</keyword>
<evidence type="ECO:0000313" key="3">
    <source>
        <dbReference type="EMBL" id="GID72593.1"/>
    </source>
</evidence>
<comment type="caution">
    <text evidence="3">The sequence shown here is derived from an EMBL/GenBank/DDBJ whole genome shotgun (WGS) entry which is preliminary data.</text>
</comment>
<accession>A0ABQ3XXY3</accession>
<feature type="compositionally biased region" description="Polar residues" evidence="1">
    <location>
        <begin position="1"/>
        <end position="11"/>
    </location>
</feature>
<evidence type="ECO:0000256" key="2">
    <source>
        <dbReference type="SAM" id="Phobius"/>
    </source>
</evidence>
<name>A0ABQ3XXY3_9ACTN</name>
<keyword evidence="2" id="KW-0812">Transmembrane</keyword>
<organism evidence="3 4">
    <name type="scientific">Paractinoplanes deccanensis</name>
    <dbReference type="NCBI Taxonomy" id="113561"/>
    <lineage>
        <taxon>Bacteria</taxon>
        <taxon>Bacillati</taxon>
        <taxon>Actinomycetota</taxon>
        <taxon>Actinomycetes</taxon>
        <taxon>Micromonosporales</taxon>
        <taxon>Micromonosporaceae</taxon>
        <taxon>Paractinoplanes</taxon>
    </lineage>
</organism>
<sequence length="90" mass="9654">MAKNSANTQRHSVASVIVDSPDDDSPWPFEATEADTPSAVWHWMLGILIVVILLCGGAVLALNTWLAHQADKVSTSSRPGIHPRTSPPGR</sequence>
<dbReference type="Proteomes" id="UP000609879">
    <property type="component" value="Unassembled WGS sequence"/>
</dbReference>
<proteinExistence type="predicted"/>
<keyword evidence="2" id="KW-0472">Membrane</keyword>
<evidence type="ECO:0000256" key="1">
    <source>
        <dbReference type="SAM" id="MobiDB-lite"/>
    </source>
</evidence>
<evidence type="ECO:0000313" key="4">
    <source>
        <dbReference type="Proteomes" id="UP000609879"/>
    </source>
</evidence>
<dbReference type="EMBL" id="BOMI01000017">
    <property type="protein sequence ID" value="GID72593.1"/>
    <property type="molecule type" value="Genomic_DNA"/>
</dbReference>
<gene>
    <name evidence="3" type="ORF">Ade02nite_12340</name>
</gene>